<dbReference type="GO" id="GO:0000160">
    <property type="term" value="P:phosphorelay signal transduction system"/>
    <property type="evidence" value="ECO:0007669"/>
    <property type="project" value="InterPro"/>
</dbReference>
<accession>A0A1F7GKI2</accession>
<dbReference type="Proteomes" id="UP000177026">
    <property type="component" value="Unassembled WGS sequence"/>
</dbReference>
<dbReference type="Gene3D" id="3.40.50.2300">
    <property type="match status" value="1"/>
</dbReference>
<proteinExistence type="predicted"/>
<evidence type="ECO:0000256" key="2">
    <source>
        <dbReference type="PROSITE-ProRule" id="PRU00169"/>
    </source>
</evidence>
<dbReference type="PROSITE" id="PS50110">
    <property type="entry name" value="RESPONSE_REGULATORY"/>
    <property type="match status" value="1"/>
</dbReference>
<dbReference type="SUPFAM" id="SSF52172">
    <property type="entry name" value="CheY-like"/>
    <property type="match status" value="1"/>
</dbReference>
<dbReference type="EMBL" id="MFZI01000049">
    <property type="protein sequence ID" value="OGK19419.1"/>
    <property type="molecule type" value="Genomic_DNA"/>
</dbReference>
<reference evidence="4 5" key="1">
    <citation type="journal article" date="2016" name="Nat. Commun.">
        <title>Thousands of microbial genomes shed light on interconnected biogeochemical processes in an aquifer system.</title>
        <authorList>
            <person name="Anantharaman K."/>
            <person name="Brown C.T."/>
            <person name="Hug L.A."/>
            <person name="Sharon I."/>
            <person name="Castelle C.J."/>
            <person name="Probst A.J."/>
            <person name="Thomas B.C."/>
            <person name="Singh A."/>
            <person name="Wilkins M.J."/>
            <person name="Karaoz U."/>
            <person name="Brodie E.L."/>
            <person name="Williams K.H."/>
            <person name="Hubbard S.S."/>
            <person name="Banfield J.F."/>
        </authorList>
    </citation>
    <scope>NUCLEOTIDE SEQUENCE [LARGE SCALE GENOMIC DNA]</scope>
</reference>
<gene>
    <name evidence="4" type="ORF">A2866_01780</name>
</gene>
<evidence type="ECO:0000256" key="1">
    <source>
        <dbReference type="ARBA" id="ARBA00022553"/>
    </source>
</evidence>
<dbReference type="PANTHER" id="PTHR44591">
    <property type="entry name" value="STRESS RESPONSE REGULATOR PROTEIN 1"/>
    <property type="match status" value="1"/>
</dbReference>
<feature type="domain" description="Response regulatory" evidence="3">
    <location>
        <begin position="7"/>
        <end position="125"/>
    </location>
</feature>
<name>A0A1F7GKI2_9BACT</name>
<feature type="modified residue" description="4-aspartylphosphate" evidence="2">
    <location>
        <position position="58"/>
    </location>
</feature>
<dbReference type="SMART" id="SM00448">
    <property type="entry name" value="REC"/>
    <property type="match status" value="1"/>
</dbReference>
<dbReference type="Pfam" id="PF00072">
    <property type="entry name" value="Response_reg"/>
    <property type="match status" value="1"/>
</dbReference>
<evidence type="ECO:0000313" key="5">
    <source>
        <dbReference type="Proteomes" id="UP000177026"/>
    </source>
</evidence>
<keyword evidence="1 2" id="KW-0597">Phosphoprotein</keyword>
<dbReference type="InterPro" id="IPR001789">
    <property type="entry name" value="Sig_transdc_resp-reg_receiver"/>
</dbReference>
<sequence length="129" mass="14628">MADSNFTVMVVEDEDLLLEAIGKKLQQVQMFPILCRSGKEAVDYLSAHEQVPNAVWLDYYLKDTDGLALMTLLKQNPKWENIPVVVVSNSASTLKVNNMLALGAKKYLLKAEYRLEDIVDIIRQLNETK</sequence>
<organism evidence="4 5">
    <name type="scientific">Candidatus Roizmanbacteria bacterium RIFCSPHIGHO2_01_FULL_39_8</name>
    <dbReference type="NCBI Taxonomy" id="1802033"/>
    <lineage>
        <taxon>Bacteria</taxon>
        <taxon>Candidatus Roizmaniibacteriota</taxon>
    </lineage>
</organism>
<dbReference type="CDD" id="cd00156">
    <property type="entry name" value="REC"/>
    <property type="match status" value="1"/>
</dbReference>
<evidence type="ECO:0000259" key="3">
    <source>
        <dbReference type="PROSITE" id="PS50110"/>
    </source>
</evidence>
<protein>
    <recommendedName>
        <fullName evidence="3">Response regulatory domain-containing protein</fullName>
    </recommendedName>
</protein>
<evidence type="ECO:0000313" key="4">
    <source>
        <dbReference type="EMBL" id="OGK19419.1"/>
    </source>
</evidence>
<dbReference type="PANTHER" id="PTHR44591:SF3">
    <property type="entry name" value="RESPONSE REGULATORY DOMAIN-CONTAINING PROTEIN"/>
    <property type="match status" value="1"/>
</dbReference>
<dbReference type="InterPro" id="IPR011006">
    <property type="entry name" value="CheY-like_superfamily"/>
</dbReference>
<comment type="caution">
    <text evidence="4">The sequence shown here is derived from an EMBL/GenBank/DDBJ whole genome shotgun (WGS) entry which is preliminary data.</text>
</comment>
<dbReference type="InterPro" id="IPR050595">
    <property type="entry name" value="Bact_response_regulator"/>
</dbReference>
<dbReference type="AlphaFoldDB" id="A0A1F7GKI2"/>